<feature type="domain" description="NAD-dependent epimerase/dehydratase" evidence="2">
    <location>
        <begin position="4"/>
        <end position="242"/>
    </location>
</feature>
<comment type="similarity">
    <text evidence="1">Belongs to the NAD(P)-dependent epimerase/dehydratase family.</text>
</comment>
<dbReference type="PROSITE" id="PS00061">
    <property type="entry name" value="ADH_SHORT"/>
    <property type="match status" value="1"/>
</dbReference>
<evidence type="ECO:0000313" key="3">
    <source>
        <dbReference type="EMBL" id="QWZ08086.1"/>
    </source>
</evidence>
<accession>A0A975SYB1</accession>
<dbReference type="InterPro" id="IPR020904">
    <property type="entry name" value="Sc_DH/Rdtase_CS"/>
</dbReference>
<protein>
    <submittedName>
        <fullName evidence="3">SDR family NAD(P)-dependent oxidoreductase</fullName>
    </submittedName>
</protein>
<dbReference type="EMBL" id="CP077062">
    <property type="protein sequence ID" value="QWZ08086.1"/>
    <property type="molecule type" value="Genomic_DNA"/>
</dbReference>
<sequence length="318" mass="34016">MKYLVTGAAGFIGSHLVDHLVRQGHDVLGVDRMTDYYDVAQKRSNLAAAMAYGNFEFLEADASAPEALARLDGTDVVYHLAGQPGVTSSWAHDFHRYLEHNVAATQALLEAARHASVGRIVYASSSSVYGNQAVYPCDESVRPQPYSPYGVTKLAAEHLCGLYAANYGTPTVSLRYFSVYGPRQRPDMAFSRFIRTGLAGGQLTVTGDGTQVRDFTFVEDVVAATVAAGTRGVAPGTVLNVAGGQTVTINAVLAIIERELGHPLKVAHVPDLAGDVARTGGAGWLAEDMLGWVPAVRIEEGLPRQVRWEVGRQSMVAA</sequence>
<organism evidence="3 4">
    <name type="scientific">Nocardioides panacis</name>
    <dbReference type="NCBI Taxonomy" id="2849501"/>
    <lineage>
        <taxon>Bacteria</taxon>
        <taxon>Bacillati</taxon>
        <taxon>Actinomycetota</taxon>
        <taxon>Actinomycetes</taxon>
        <taxon>Propionibacteriales</taxon>
        <taxon>Nocardioidaceae</taxon>
        <taxon>Nocardioides</taxon>
    </lineage>
</organism>
<dbReference type="RefSeq" id="WP_216939595.1">
    <property type="nucleotide sequence ID" value="NZ_CP077062.1"/>
</dbReference>
<keyword evidence="4" id="KW-1185">Reference proteome</keyword>
<dbReference type="InterPro" id="IPR001509">
    <property type="entry name" value="Epimerase_deHydtase"/>
</dbReference>
<proteinExistence type="inferred from homology"/>
<dbReference type="PANTHER" id="PTHR43000">
    <property type="entry name" value="DTDP-D-GLUCOSE 4,6-DEHYDRATASE-RELATED"/>
    <property type="match status" value="1"/>
</dbReference>
<dbReference type="Pfam" id="PF01370">
    <property type="entry name" value="Epimerase"/>
    <property type="match status" value="1"/>
</dbReference>
<evidence type="ECO:0000313" key="4">
    <source>
        <dbReference type="Proteomes" id="UP000683575"/>
    </source>
</evidence>
<gene>
    <name evidence="3" type="ORF">KRR39_22560</name>
</gene>
<evidence type="ECO:0000259" key="2">
    <source>
        <dbReference type="Pfam" id="PF01370"/>
    </source>
</evidence>
<reference evidence="3" key="1">
    <citation type="submission" date="2021-06" db="EMBL/GenBank/DDBJ databases">
        <title>Complete genome sequence of Nocardioides sp. G188.</title>
        <authorList>
            <person name="Im W.-T."/>
        </authorList>
    </citation>
    <scope>NUCLEOTIDE SEQUENCE</scope>
    <source>
        <strain evidence="3">G188</strain>
    </source>
</reference>
<name>A0A975SYB1_9ACTN</name>
<dbReference type="Proteomes" id="UP000683575">
    <property type="component" value="Chromosome"/>
</dbReference>
<dbReference type="AlphaFoldDB" id="A0A975SYB1"/>
<evidence type="ECO:0000256" key="1">
    <source>
        <dbReference type="ARBA" id="ARBA00007637"/>
    </source>
</evidence>
<dbReference type="KEGG" id="nps:KRR39_22560"/>